<protein>
    <submittedName>
        <fullName evidence="1">Uncharacterized protein</fullName>
    </submittedName>
</protein>
<organism evidence="1 2">
    <name type="scientific">Chaetomium tenue</name>
    <dbReference type="NCBI Taxonomy" id="1854479"/>
    <lineage>
        <taxon>Eukaryota</taxon>
        <taxon>Fungi</taxon>
        <taxon>Dikarya</taxon>
        <taxon>Ascomycota</taxon>
        <taxon>Pezizomycotina</taxon>
        <taxon>Sordariomycetes</taxon>
        <taxon>Sordariomycetidae</taxon>
        <taxon>Sordariales</taxon>
        <taxon>Chaetomiaceae</taxon>
        <taxon>Chaetomium</taxon>
    </lineage>
</organism>
<evidence type="ECO:0000313" key="1">
    <source>
        <dbReference type="EMBL" id="KAH6637232.1"/>
    </source>
</evidence>
<comment type="caution">
    <text evidence="1">The sequence shown here is derived from an EMBL/GenBank/DDBJ whole genome shotgun (WGS) entry which is preliminary data.</text>
</comment>
<dbReference type="Proteomes" id="UP000724584">
    <property type="component" value="Unassembled WGS sequence"/>
</dbReference>
<dbReference type="EMBL" id="JAGIZQ010000003">
    <property type="protein sequence ID" value="KAH6637232.1"/>
    <property type="molecule type" value="Genomic_DNA"/>
</dbReference>
<evidence type="ECO:0000313" key="2">
    <source>
        <dbReference type="Proteomes" id="UP000724584"/>
    </source>
</evidence>
<proteinExistence type="predicted"/>
<reference evidence="1 2" key="1">
    <citation type="journal article" date="2021" name="Nat. Commun.">
        <title>Genetic determinants of endophytism in the Arabidopsis root mycobiome.</title>
        <authorList>
            <person name="Mesny F."/>
            <person name="Miyauchi S."/>
            <person name="Thiergart T."/>
            <person name="Pickel B."/>
            <person name="Atanasova L."/>
            <person name="Karlsson M."/>
            <person name="Huettel B."/>
            <person name="Barry K.W."/>
            <person name="Haridas S."/>
            <person name="Chen C."/>
            <person name="Bauer D."/>
            <person name="Andreopoulos W."/>
            <person name="Pangilinan J."/>
            <person name="LaButti K."/>
            <person name="Riley R."/>
            <person name="Lipzen A."/>
            <person name="Clum A."/>
            <person name="Drula E."/>
            <person name="Henrissat B."/>
            <person name="Kohler A."/>
            <person name="Grigoriev I.V."/>
            <person name="Martin F.M."/>
            <person name="Hacquard S."/>
        </authorList>
    </citation>
    <scope>NUCLEOTIDE SEQUENCE [LARGE SCALE GENOMIC DNA]</scope>
    <source>
        <strain evidence="1 2">MPI-SDFR-AT-0079</strain>
    </source>
</reference>
<gene>
    <name evidence="1" type="ORF">F5144DRAFT_485540</name>
</gene>
<accession>A0ACB7PFX4</accession>
<sequence length="1976" mass="215434">MPFLSDPQPRIIIAGAGIGGLSTALALHAAGFSDIHVFEASSTLTTLGVGINVQPSAVLILRNLGLLDALREVGVETQELNFYSRHGHPILSEPRGQHASYKVPQISVHRGEFQMLLLDEVKARIGVDRVHLDHAFAAYEQDASSITARFIRRGAPQGELPAIPSMTAAVLIAADGINSTARRLLYPHEGPPRFSGRMLWRGCVERAPYLTGASMVWAGHANQKFIAYPISGRAARRGASLVNWIAELRVRDENDPDVTPPPTDWTKRVPKERFSGPFSQWECGGLQMAELIESTENVFEFPMCDRDPVDRWTFGRLTLLGDAAHAMYPIGSNGATQAIIDAETLAARLADTVTTWQQPGVVEAALTAYQDDRLPPTSQIVMANRANGPDHVLQLAHERAPDGFANVYDVIPKEELESIGAAYKAIAGFEKEAVNKKAVETEHLAKRFDTTEVVAEMTVEGHGGNGRGWKVTYPPWQPKAKNHGPGEVWFGKGSADHFLGPETTPAFSAGGRSSAGFSDLPTVEAHVLFHRPPPPAKYTAVPNMATHDGESFPPRKWYRKVPFLSTTPIQTRLAVRNLDPNSGPSDEGNENGGTTAAGETLPLPESTASWLSILMFAWLSPAIRTGYTRPLQVDDLYSMPNNRLAEDHADRLEKHWAESLQKNGNRPPSSGFLSWRPFWARRTTDATVLALALNRVCFRWFWLGGLFKLAGDLSQILSPLLIRFLINTLSDPSQHALRAGFGYAVGLFALLVFSVTANVHGFYRSYTTGILLRGALMHAIYRRATTQLTEPARLRHGLATAKLMSLMSADVTRVDFCCGFFHAAWSSLLQMLLCFALTAWSLGYSALPGFGLLVLLYPLQTFMVRRLLRLRRASMPFTDARVKAVVEAVSTIRLVKSNAYEKSVLEKIRKLRADEVVYIRKRMLLRALNTAVSYTAPTLAAVASIVCYGATNENGMEAGVVFSALAFFLLLRTPLQALPTALSAIADARAALERLAVFMRASDVGPAGNAGPYGRDSELDEKAGDDSSADVAVQVEDATFAYHDDAELMADDAGTDAEEPKVPTNQSPRLYLDSLVVKKNQLVCIVGPVASGKSSVFRALLGDMQLVQARSCRLNHGNSLSSSQLAFAPQTAWLLSETVRENIVFGRPLDLAWYEEVLTRCCLHPDLERLPEGDMTVVGEMGVSLSGGQKQRISLARAIYGRSPLLFLDDCFSALDAHVGARVFDMVINRARRNNEATVVLVTHSMVFARQADHLVYMENGRIVEQGSYESLAAGGGPFSLFVGSSSGADSDSDSTRHGSDSEEPQHQEADVKGVEKRGDKKDEDQDQGQKIAAPKLEGGKREDRGKEIMQKEERLVGSVSGKTYARYVKMGNARLTVPLFLAAIITYQGTSIVSPLWLSWWQDNKYTSISEDAYMGGYAAFGIGQSLGLFCMSATFALFCFWCSNRLHHAAISKVLHAPVAFFDTTPQGRITHRFSKDVDAVDNVVGETLRLFISTAVQVLGTIIVVTIVVPAFVAIAAALLLVYIWTGMYYRPSSRELRRLNNLLRSRIYEHFGESLSGLPTLKAFGAVSRFVDDNGRSINAEAAAYWMSVACQRWLNLRLDLCGATLVLATALLVVGLRDTIAPSSGGVVLSYVVTAQAVFGNMIRQSAEIENNMNSVERMLHYAYNIEQEPAHEADDVDKPLKASGWPRAGHVQFEALTLSHRPGLKPALKDVTLDIRPGEKVGVVGRTGAGKTTLISALLRTVEPTSGRILIDGVDIHTVGLHLLRSSLSVISQDAVLLAGTIRYNLDPFRQYDDAWLRQCLQRVGLAGSKPNTDGSSSSGQDKDMGDSPCEEEKNHKDCDPSGGSQSLTLDSEVKEGGANLSHGQRSLISIARALVRRSRILILDEATASIDGRADAELQVMLNEVVGDATVLTVAHRLDTIVATCDKVAVMDNGRVAEFGAVSELYSKPDSLFRALCDASKTTLGGTEP</sequence>
<keyword evidence="2" id="KW-1185">Reference proteome</keyword>
<name>A0ACB7PFX4_9PEZI</name>